<proteinExistence type="predicted"/>
<dbReference type="Proteomes" id="UP000193427">
    <property type="component" value="Chromosome"/>
</dbReference>
<accession>A0A1W6LD94</accession>
<dbReference type="SUPFAM" id="SSF48498">
    <property type="entry name" value="Tetracyclin repressor-like, C-terminal domain"/>
    <property type="match status" value="1"/>
</dbReference>
<dbReference type="Gene3D" id="1.10.357.10">
    <property type="entry name" value="Tetracycline Repressor, domain 2"/>
    <property type="match status" value="1"/>
</dbReference>
<dbReference type="InterPro" id="IPR036271">
    <property type="entry name" value="Tet_transcr_reg_TetR-rel_C_sf"/>
</dbReference>
<dbReference type="PANTHER" id="PTHR47506">
    <property type="entry name" value="TRANSCRIPTIONAL REGULATORY PROTEIN"/>
    <property type="match status" value="1"/>
</dbReference>
<reference evidence="4 5" key="1">
    <citation type="submission" date="2016-04" db="EMBL/GenBank/DDBJ databases">
        <title>Complete genome sequence of natural rubber-degrading, novel Gram-negative bacterium, Rhizobacter gummiphilus strain NS21.</title>
        <authorList>
            <person name="Tabata M."/>
            <person name="Kasai D."/>
            <person name="Fukuda M."/>
        </authorList>
    </citation>
    <scope>NUCLEOTIDE SEQUENCE [LARGE SCALE GENOMIC DNA]</scope>
    <source>
        <strain evidence="4 5">NS21</strain>
    </source>
</reference>
<dbReference type="InterPro" id="IPR001647">
    <property type="entry name" value="HTH_TetR"/>
</dbReference>
<evidence type="ECO:0000256" key="1">
    <source>
        <dbReference type="ARBA" id="ARBA00023015"/>
    </source>
</evidence>
<evidence type="ECO:0000256" key="2">
    <source>
        <dbReference type="ARBA" id="ARBA00023125"/>
    </source>
</evidence>
<evidence type="ECO:0000313" key="5">
    <source>
        <dbReference type="Proteomes" id="UP000193427"/>
    </source>
</evidence>
<dbReference type="SUPFAM" id="SSF46689">
    <property type="entry name" value="Homeodomain-like"/>
    <property type="match status" value="1"/>
</dbReference>
<dbReference type="EMBL" id="CP015118">
    <property type="protein sequence ID" value="ARN22193.1"/>
    <property type="molecule type" value="Genomic_DNA"/>
</dbReference>
<dbReference type="AlphaFoldDB" id="A0A1W6LD94"/>
<dbReference type="KEGG" id="rgu:A4W93_21090"/>
<evidence type="ECO:0000256" key="3">
    <source>
        <dbReference type="ARBA" id="ARBA00023163"/>
    </source>
</evidence>
<dbReference type="InterPro" id="IPR054156">
    <property type="entry name" value="YxaF_TetR_C"/>
</dbReference>
<name>A0A1W6LD94_9BURK</name>
<dbReference type="RefSeq" id="WP_085752491.1">
    <property type="nucleotide sequence ID" value="NZ_BSPR01000006.1"/>
</dbReference>
<keyword evidence="2" id="KW-0238">DNA-binding</keyword>
<gene>
    <name evidence="4" type="ORF">A4W93_21090</name>
</gene>
<dbReference type="STRING" id="946333.A4W93_21090"/>
<organism evidence="4 5">
    <name type="scientific">Piscinibacter gummiphilus</name>
    <dbReference type="NCBI Taxonomy" id="946333"/>
    <lineage>
        <taxon>Bacteria</taxon>
        <taxon>Pseudomonadati</taxon>
        <taxon>Pseudomonadota</taxon>
        <taxon>Betaproteobacteria</taxon>
        <taxon>Burkholderiales</taxon>
        <taxon>Sphaerotilaceae</taxon>
        <taxon>Piscinibacter</taxon>
    </lineage>
</organism>
<dbReference type="PRINTS" id="PR00455">
    <property type="entry name" value="HTHTETR"/>
</dbReference>
<dbReference type="GO" id="GO:0003677">
    <property type="term" value="F:DNA binding"/>
    <property type="evidence" value="ECO:0007669"/>
    <property type="project" value="UniProtKB-UniRule"/>
</dbReference>
<sequence length="198" mass="21271">MNESPATRERVVAAASQLFATRGFAATSIADVAEASGLLKGNLAYYFKTKQSLLEAVVDARAKALWDELVAPAQPGEDARATIGRLLDHVRASADELAQYGCPVGGLATELGKTDDALHTNAAGLLLKLEAYLFEAFAKTMQKQRAERAAEHLLARLQGAAVVAQARRNPAVVHRQIDDALAWLDTVLPSGRRRRRAG</sequence>
<dbReference type="Pfam" id="PF00440">
    <property type="entry name" value="TetR_N"/>
    <property type="match status" value="1"/>
</dbReference>
<keyword evidence="5" id="KW-1185">Reference proteome</keyword>
<keyword evidence="3" id="KW-0804">Transcription</keyword>
<dbReference type="OrthoDB" id="270177at2"/>
<evidence type="ECO:0000313" key="4">
    <source>
        <dbReference type="EMBL" id="ARN22193.1"/>
    </source>
</evidence>
<protein>
    <submittedName>
        <fullName evidence="4">Uncharacterized protein</fullName>
    </submittedName>
</protein>
<dbReference type="PANTHER" id="PTHR47506:SF3">
    <property type="entry name" value="HTH-TYPE TRANSCRIPTIONAL REGULATOR LMRA"/>
    <property type="match status" value="1"/>
</dbReference>
<dbReference type="InterPro" id="IPR009057">
    <property type="entry name" value="Homeodomain-like_sf"/>
</dbReference>
<keyword evidence="1" id="KW-0805">Transcription regulation</keyword>
<dbReference type="PROSITE" id="PS50977">
    <property type="entry name" value="HTH_TETR_2"/>
    <property type="match status" value="1"/>
</dbReference>
<dbReference type="Pfam" id="PF21993">
    <property type="entry name" value="TetR_C_13_2"/>
    <property type="match status" value="1"/>
</dbReference>